<feature type="binding site" evidence="13">
    <location>
        <position position="118"/>
    </location>
    <ligand>
        <name>sn-glycerol 3-phosphate</name>
        <dbReference type="ChEBI" id="CHEBI:57597"/>
    </ligand>
</feature>
<dbReference type="NCBIfam" id="NF000942">
    <property type="entry name" value="PRK00094.1-4"/>
    <property type="match status" value="1"/>
</dbReference>
<protein>
    <recommendedName>
        <fullName evidence="11 13">Glycerol-3-phosphate dehydrogenase [NAD(P)+]</fullName>
        <ecNumber evidence="10 13">1.1.1.94</ecNumber>
    </recommendedName>
    <alternativeName>
        <fullName evidence="13">NAD(P)(+)-dependent glycerol-3-phosphate dehydrogenase</fullName>
    </alternativeName>
    <alternativeName>
        <fullName evidence="12 13">NAD(P)H-dependent dihydroxyacetone-phosphate reductase</fullName>
    </alternativeName>
</protein>
<feature type="binding site" evidence="13">
    <location>
        <position position="146"/>
    </location>
    <ligand>
        <name>sn-glycerol 3-phosphate</name>
        <dbReference type="ChEBI" id="CHEBI:57597"/>
    </ligand>
</feature>
<dbReference type="EMBL" id="LLZH01000312">
    <property type="protein sequence ID" value="KUL25614.1"/>
    <property type="molecule type" value="Genomic_DNA"/>
</dbReference>
<dbReference type="GO" id="GO:0046167">
    <property type="term" value="P:glycerol-3-phosphate biosynthetic process"/>
    <property type="evidence" value="ECO:0007669"/>
    <property type="project" value="UniProtKB-UniRule"/>
</dbReference>
<feature type="binding site" evidence="13">
    <location>
        <position position="150"/>
    </location>
    <ligand>
        <name>NADPH</name>
        <dbReference type="ChEBI" id="CHEBI:57783"/>
    </ligand>
</feature>
<feature type="active site" description="Proton acceptor" evidence="13 14">
    <location>
        <position position="201"/>
    </location>
</feature>
<evidence type="ECO:0000256" key="4">
    <source>
        <dbReference type="ARBA" id="ARBA00023002"/>
    </source>
</evidence>
<feature type="domain" description="Glycerol-3-phosphate dehydrogenase NAD-dependent N-terminal" evidence="18">
    <location>
        <begin position="17"/>
        <end position="169"/>
    </location>
</feature>
<dbReference type="GO" id="GO:0141153">
    <property type="term" value="F:glycerol-3-phosphate dehydrogenase (NADP+) activity"/>
    <property type="evidence" value="ECO:0007669"/>
    <property type="project" value="RHEA"/>
</dbReference>
<dbReference type="GO" id="GO:0051287">
    <property type="term" value="F:NAD binding"/>
    <property type="evidence" value="ECO:0007669"/>
    <property type="project" value="InterPro"/>
</dbReference>
<evidence type="ECO:0000256" key="15">
    <source>
        <dbReference type="PIRSR" id="PIRSR000114-2"/>
    </source>
</evidence>
<evidence type="ECO:0000256" key="7">
    <source>
        <dbReference type="ARBA" id="ARBA00023209"/>
    </source>
</evidence>
<evidence type="ECO:0000313" key="20">
    <source>
        <dbReference type="EMBL" id="KUL25614.1"/>
    </source>
</evidence>
<feature type="binding site" evidence="13">
    <location>
        <position position="201"/>
    </location>
    <ligand>
        <name>sn-glycerol 3-phosphate</name>
        <dbReference type="ChEBI" id="CHEBI:57597"/>
    </ligand>
</feature>
<dbReference type="SUPFAM" id="SSF51735">
    <property type="entry name" value="NAD(P)-binding Rossmann-fold domains"/>
    <property type="match status" value="1"/>
</dbReference>
<feature type="binding site" evidence="13">
    <location>
        <position position="289"/>
    </location>
    <ligand>
        <name>NADPH</name>
        <dbReference type="ChEBI" id="CHEBI:57783"/>
    </ligand>
</feature>
<dbReference type="SUPFAM" id="SSF48179">
    <property type="entry name" value="6-phosphogluconate dehydrogenase C-terminal domain-like"/>
    <property type="match status" value="1"/>
</dbReference>
<organism evidence="20 21">
    <name type="scientific">Actinoplanes awajinensis subsp. mycoplanecinus</name>
    <dbReference type="NCBI Taxonomy" id="135947"/>
    <lineage>
        <taxon>Bacteria</taxon>
        <taxon>Bacillati</taxon>
        <taxon>Actinomycetota</taxon>
        <taxon>Actinomycetes</taxon>
        <taxon>Micromonosporales</taxon>
        <taxon>Micromonosporaceae</taxon>
        <taxon>Actinoplanes</taxon>
    </lineage>
</organism>
<feature type="binding site" evidence="13">
    <location>
        <position position="24"/>
    </location>
    <ligand>
        <name>NADPH</name>
        <dbReference type="ChEBI" id="CHEBI:57783"/>
    </ligand>
</feature>
<evidence type="ECO:0000256" key="1">
    <source>
        <dbReference type="ARBA" id="ARBA00011009"/>
    </source>
</evidence>
<evidence type="ECO:0000313" key="21">
    <source>
        <dbReference type="Proteomes" id="UP000053244"/>
    </source>
</evidence>
<keyword evidence="13" id="KW-0547">Nucleotide-binding</keyword>
<evidence type="ECO:0000256" key="5">
    <source>
        <dbReference type="ARBA" id="ARBA00023027"/>
    </source>
</evidence>
<dbReference type="GO" id="GO:0046168">
    <property type="term" value="P:glycerol-3-phosphate catabolic process"/>
    <property type="evidence" value="ECO:0007669"/>
    <property type="project" value="InterPro"/>
</dbReference>
<evidence type="ECO:0000256" key="17">
    <source>
        <dbReference type="RuleBase" id="RU000437"/>
    </source>
</evidence>
<evidence type="ECO:0000256" key="13">
    <source>
        <dbReference type="HAMAP-Rule" id="MF_00394"/>
    </source>
</evidence>
<gene>
    <name evidence="13" type="primary">gpsA</name>
    <name evidence="20" type="ORF">ADL15_40435</name>
</gene>
<evidence type="ECO:0000259" key="18">
    <source>
        <dbReference type="Pfam" id="PF01210"/>
    </source>
</evidence>
<feature type="binding site" evidence="16">
    <location>
        <begin position="21"/>
        <end position="26"/>
    </location>
    <ligand>
        <name>NAD(+)</name>
        <dbReference type="ChEBI" id="CHEBI:57540"/>
    </ligand>
</feature>
<feature type="binding site" evidence="13">
    <location>
        <position position="44"/>
    </location>
    <ligand>
        <name>NADPH</name>
        <dbReference type="ChEBI" id="CHEBI:57783"/>
    </ligand>
</feature>
<dbReference type="GO" id="GO:0008654">
    <property type="term" value="P:phospholipid biosynthetic process"/>
    <property type="evidence" value="ECO:0007669"/>
    <property type="project" value="UniProtKB-KW"/>
</dbReference>
<keyword evidence="4 13" id="KW-0560">Oxidoreductase</keyword>
<feature type="binding site" evidence="13">
    <location>
        <position position="291"/>
    </location>
    <ligand>
        <name>NADPH</name>
        <dbReference type="ChEBI" id="CHEBI:57783"/>
    </ligand>
</feature>
<feature type="binding site" evidence="13">
    <location>
        <position position="264"/>
    </location>
    <ligand>
        <name>sn-glycerol 3-phosphate</name>
        <dbReference type="ChEBI" id="CHEBI:57597"/>
    </ligand>
</feature>
<dbReference type="FunFam" id="3.40.50.720:FF:000019">
    <property type="entry name" value="Glycerol-3-phosphate dehydrogenase [NAD(P)+]"/>
    <property type="match status" value="1"/>
</dbReference>
<dbReference type="PROSITE" id="PS00957">
    <property type="entry name" value="NAD_G3PDH"/>
    <property type="match status" value="1"/>
</dbReference>
<dbReference type="PANTHER" id="PTHR11728">
    <property type="entry name" value="GLYCEROL-3-PHOSPHATE DEHYDROGENASE"/>
    <property type="match status" value="1"/>
</dbReference>
<comment type="catalytic activity">
    <reaction evidence="13">
        <text>sn-glycerol 3-phosphate + NAD(+) = dihydroxyacetone phosphate + NADH + H(+)</text>
        <dbReference type="Rhea" id="RHEA:11092"/>
        <dbReference type="ChEBI" id="CHEBI:15378"/>
        <dbReference type="ChEBI" id="CHEBI:57540"/>
        <dbReference type="ChEBI" id="CHEBI:57597"/>
        <dbReference type="ChEBI" id="CHEBI:57642"/>
        <dbReference type="ChEBI" id="CHEBI:57945"/>
        <dbReference type="EC" id="1.1.1.94"/>
    </reaction>
</comment>
<evidence type="ECO:0000256" key="16">
    <source>
        <dbReference type="PIRSR" id="PIRSR000114-3"/>
    </source>
</evidence>
<feature type="binding site" evidence="13">
    <location>
        <position position="265"/>
    </location>
    <ligand>
        <name>NADPH</name>
        <dbReference type="ChEBI" id="CHEBI:57783"/>
    </ligand>
</feature>
<comment type="pathway">
    <text evidence="13">Membrane lipid metabolism; glycerophospholipid metabolism.</text>
</comment>
<dbReference type="EC" id="1.1.1.94" evidence="10 13"/>
<feature type="binding site" evidence="13">
    <location>
        <position position="118"/>
    </location>
    <ligand>
        <name>NADPH</name>
        <dbReference type="ChEBI" id="CHEBI:57783"/>
    </ligand>
</feature>
<dbReference type="GO" id="GO:0016746">
    <property type="term" value="F:acyltransferase activity"/>
    <property type="evidence" value="ECO:0007669"/>
    <property type="project" value="UniProtKB-KW"/>
</dbReference>
<dbReference type="HAMAP" id="MF_00394">
    <property type="entry name" value="NAD_Glyc3P_dehydrog"/>
    <property type="match status" value="1"/>
</dbReference>
<dbReference type="GO" id="GO:0006650">
    <property type="term" value="P:glycerophospholipid metabolic process"/>
    <property type="evidence" value="ECO:0007669"/>
    <property type="project" value="UniProtKB-UniRule"/>
</dbReference>
<evidence type="ECO:0000256" key="12">
    <source>
        <dbReference type="ARBA" id="ARBA00080511"/>
    </source>
</evidence>
<dbReference type="Gene3D" id="1.10.1040.10">
    <property type="entry name" value="N-(1-d-carboxylethyl)-l-norvaline Dehydrogenase, domain 2"/>
    <property type="match status" value="1"/>
</dbReference>
<keyword evidence="13" id="KW-0963">Cytoplasm</keyword>
<dbReference type="GO" id="GO:0005829">
    <property type="term" value="C:cytosol"/>
    <property type="evidence" value="ECO:0007669"/>
    <property type="project" value="TreeGrafter"/>
</dbReference>
<comment type="similarity">
    <text evidence="1 13 17">Belongs to the NAD-dependent glycerol-3-phosphate dehydrogenase family.</text>
</comment>
<dbReference type="InterPro" id="IPR006168">
    <property type="entry name" value="G3P_DH_NAD-dep"/>
</dbReference>
<keyword evidence="6 13" id="KW-0443">Lipid metabolism</keyword>
<comment type="function">
    <text evidence="13">Catalyzes the reduction of the glycolytic intermediate dihydroxyacetone phosphate (DHAP) to sn-glycerol 3-phosphate (G3P), the key precursor for phospholipid synthesis.</text>
</comment>
<proteinExistence type="inferred from homology"/>
<keyword evidence="20" id="KW-0808">Transferase</keyword>
<keyword evidence="21" id="KW-1185">Reference proteome</keyword>
<dbReference type="FunFam" id="1.10.1040.10:FF:000001">
    <property type="entry name" value="Glycerol-3-phosphate dehydrogenase [NAD(P)+]"/>
    <property type="match status" value="1"/>
</dbReference>
<evidence type="ECO:0000256" key="11">
    <source>
        <dbReference type="ARBA" id="ARBA00069372"/>
    </source>
</evidence>
<feature type="binding site" evidence="13">
    <location>
        <position position="254"/>
    </location>
    <ligand>
        <name>sn-glycerol 3-phosphate</name>
        <dbReference type="ChEBI" id="CHEBI:57597"/>
    </ligand>
</feature>
<dbReference type="Gene3D" id="3.40.50.720">
    <property type="entry name" value="NAD(P)-binding Rossmann-like Domain"/>
    <property type="match status" value="1"/>
</dbReference>
<feature type="binding site" evidence="13">
    <location>
        <position position="265"/>
    </location>
    <ligand>
        <name>sn-glycerol 3-phosphate</name>
        <dbReference type="ChEBI" id="CHEBI:57597"/>
    </ligand>
</feature>
<dbReference type="NCBIfam" id="NF000940">
    <property type="entry name" value="PRK00094.1-2"/>
    <property type="match status" value="1"/>
</dbReference>
<dbReference type="AlphaFoldDB" id="A0A117MMI9"/>
<dbReference type="NCBIfam" id="NF009098">
    <property type="entry name" value="PRK12439.1"/>
    <property type="match status" value="1"/>
</dbReference>
<dbReference type="InterPro" id="IPR011128">
    <property type="entry name" value="G3P_DH_NAD-dep_N"/>
</dbReference>
<feature type="binding site" evidence="15">
    <location>
        <begin position="265"/>
        <end position="266"/>
    </location>
    <ligand>
        <name>substrate</name>
    </ligand>
</feature>
<sequence length="347" mass="36772">MPAAGGGHLMSARKPRVTVLGGGTWGTTVASIAARRTDTLLWARDPRIAEAINRTQQNPRYLAGFDLTPGLRATADLVGAVERADVLIAGVPAQYLRAVLERAVDHVRPFIPIVSLVKGLEQGSRKRMTEVIGEVLPGHPAGVLSGPNIAREVVQGFAAAATLAMPDHHSAQMLQGVVNTSRYRVYTSEDVVGVEIAGALKNVFALAVGFGDGLGAGDNTRAMVITRSLHELTRLGVALGGRAETFAGLAGLGDLLVTCISPHSRNRYVGLELGRGRPLEEILASMNQIAEGVRTTAAVMKLAAGRGIDMPIAREVDAVLNHRQPVEKTYRGLLRATPGHEVYGEGW</sequence>
<evidence type="ECO:0000256" key="3">
    <source>
        <dbReference type="ARBA" id="ARBA00022857"/>
    </source>
</evidence>
<keyword evidence="20" id="KW-0012">Acyltransferase</keyword>
<keyword evidence="3 13" id="KW-0521">NADP</keyword>
<reference evidence="20 21" key="1">
    <citation type="submission" date="2015-10" db="EMBL/GenBank/DDBJ databases">
        <authorList>
            <person name="Gilbert D.G."/>
        </authorList>
    </citation>
    <scope>NUCLEOTIDE SEQUENCE [LARGE SCALE GENOMIC DNA]</scope>
    <source>
        <strain evidence="20 21">NRRL B-16712</strain>
    </source>
</reference>
<evidence type="ECO:0000256" key="9">
    <source>
        <dbReference type="ARBA" id="ARBA00052716"/>
    </source>
</evidence>
<comment type="caution">
    <text evidence="13">Lacks conserved residue(s) required for the propagation of feature annotation.</text>
</comment>
<dbReference type="InterPro" id="IPR008927">
    <property type="entry name" value="6-PGluconate_DH-like_C_sf"/>
</dbReference>
<dbReference type="PIRSF" id="PIRSF000114">
    <property type="entry name" value="Glycerol-3-P_dh"/>
    <property type="match status" value="1"/>
</dbReference>
<dbReference type="Pfam" id="PF01210">
    <property type="entry name" value="NAD_Gly3P_dh_N"/>
    <property type="match status" value="1"/>
</dbReference>
<evidence type="ECO:0000256" key="14">
    <source>
        <dbReference type="PIRSR" id="PIRSR000114-1"/>
    </source>
</evidence>
<dbReference type="PRINTS" id="PR00077">
    <property type="entry name" value="GPDHDRGNASE"/>
</dbReference>
<dbReference type="GO" id="GO:0005975">
    <property type="term" value="P:carbohydrate metabolic process"/>
    <property type="evidence" value="ECO:0007669"/>
    <property type="project" value="InterPro"/>
</dbReference>
<dbReference type="Proteomes" id="UP000053244">
    <property type="component" value="Unassembled WGS sequence"/>
</dbReference>
<comment type="subcellular location">
    <subcellularLocation>
        <location evidence="13">Cytoplasm</location>
    </subcellularLocation>
</comment>
<comment type="caution">
    <text evidence="20">The sequence shown here is derived from an EMBL/GenBank/DDBJ whole genome shotgun (WGS) entry which is preliminary data.</text>
</comment>
<keyword evidence="2 13" id="KW-0444">Lipid biosynthesis</keyword>
<feature type="binding site" evidence="13">
    <location>
        <position position="266"/>
    </location>
    <ligand>
        <name>sn-glycerol 3-phosphate</name>
        <dbReference type="ChEBI" id="CHEBI:57597"/>
    </ligand>
</feature>
<feature type="binding site" evidence="16">
    <location>
        <position position="150"/>
    </location>
    <ligand>
        <name>NAD(+)</name>
        <dbReference type="ChEBI" id="CHEBI:57540"/>
    </ligand>
</feature>
<evidence type="ECO:0000256" key="10">
    <source>
        <dbReference type="ARBA" id="ARBA00066687"/>
    </source>
</evidence>
<name>A0A117MMI9_9ACTN</name>
<keyword evidence="7 13" id="KW-0594">Phospholipid biosynthesis</keyword>
<dbReference type="GO" id="GO:0141152">
    <property type="term" value="F:glycerol-3-phosphate dehydrogenase (NAD+) activity"/>
    <property type="evidence" value="ECO:0007669"/>
    <property type="project" value="RHEA"/>
</dbReference>
<dbReference type="UniPathway" id="UPA00940"/>
<dbReference type="PANTHER" id="PTHR11728:SF1">
    <property type="entry name" value="GLYCEROL-3-PHOSPHATE DEHYDROGENASE [NAD(+)] 2, CHLOROPLASTIC"/>
    <property type="match status" value="1"/>
</dbReference>
<comment type="catalytic activity">
    <reaction evidence="9">
        <text>sn-glycerol 3-phosphate + NADP(+) = dihydroxyacetone phosphate + NADPH + H(+)</text>
        <dbReference type="Rhea" id="RHEA:11096"/>
        <dbReference type="ChEBI" id="CHEBI:15378"/>
        <dbReference type="ChEBI" id="CHEBI:57597"/>
        <dbReference type="ChEBI" id="CHEBI:57642"/>
        <dbReference type="ChEBI" id="CHEBI:57783"/>
        <dbReference type="ChEBI" id="CHEBI:58349"/>
        <dbReference type="EC" id="1.1.1.94"/>
    </reaction>
    <physiologicalReaction direction="right-to-left" evidence="9">
        <dbReference type="Rhea" id="RHEA:11098"/>
    </physiologicalReaction>
</comment>
<dbReference type="Pfam" id="PF07479">
    <property type="entry name" value="NAD_Gly3P_dh_C"/>
    <property type="match status" value="1"/>
</dbReference>
<evidence type="ECO:0000259" key="19">
    <source>
        <dbReference type="Pfam" id="PF07479"/>
    </source>
</evidence>
<dbReference type="InterPro" id="IPR013328">
    <property type="entry name" value="6PGD_dom2"/>
</dbReference>
<evidence type="ECO:0000256" key="2">
    <source>
        <dbReference type="ARBA" id="ARBA00022516"/>
    </source>
</evidence>
<keyword evidence="5 13" id="KW-0520">NAD</keyword>
<dbReference type="InterPro" id="IPR036291">
    <property type="entry name" value="NAD(P)-bd_dom_sf"/>
</dbReference>
<feature type="binding site" evidence="13">
    <location>
        <position position="61"/>
    </location>
    <ligand>
        <name>NADPH</name>
        <dbReference type="ChEBI" id="CHEBI:57783"/>
    </ligand>
</feature>
<feature type="domain" description="Glycerol-3-phosphate dehydrogenase NAD-dependent C-terminal" evidence="19">
    <location>
        <begin position="190"/>
        <end position="329"/>
    </location>
</feature>
<evidence type="ECO:0000256" key="8">
    <source>
        <dbReference type="ARBA" id="ARBA00023264"/>
    </source>
</evidence>
<feature type="binding site" evidence="15">
    <location>
        <position position="118"/>
    </location>
    <ligand>
        <name>substrate</name>
    </ligand>
</feature>
<feature type="binding site" evidence="13">
    <location>
        <position position="25"/>
    </location>
    <ligand>
        <name>NADPH</name>
        <dbReference type="ChEBI" id="CHEBI:57783"/>
    </ligand>
</feature>
<feature type="binding site" evidence="16">
    <location>
        <position position="265"/>
    </location>
    <ligand>
        <name>NAD(+)</name>
        <dbReference type="ChEBI" id="CHEBI:57540"/>
    </ligand>
</feature>
<accession>A0A117MMI9</accession>
<dbReference type="InterPro" id="IPR006109">
    <property type="entry name" value="G3P_DH_NAD-dep_C"/>
</dbReference>
<keyword evidence="8 13" id="KW-1208">Phospholipid metabolism</keyword>
<evidence type="ECO:0000256" key="6">
    <source>
        <dbReference type="ARBA" id="ARBA00023098"/>
    </source>
</evidence>